<dbReference type="EMBL" id="MN739489">
    <property type="protein sequence ID" value="QHT07871.1"/>
    <property type="molecule type" value="Genomic_DNA"/>
</dbReference>
<dbReference type="PANTHER" id="PTHR48069:SF3">
    <property type="entry name" value="DIHYDROFOLATE REDUCTASE"/>
    <property type="match status" value="1"/>
</dbReference>
<dbReference type="InterPro" id="IPR001796">
    <property type="entry name" value="DHFR_dom"/>
</dbReference>
<dbReference type="GO" id="GO:0046654">
    <property type="term" value="P:tetrahydrofolate biosynthetic process"/>
    <property type="evidence" value="ECO:0007669"/>
    <property type="project" value="InterPro"/>
</dbReference>
<dbReference type="GO" id="GO:0046452">
    <property type="term" value="P:dihydrofolate metabolic process"/>
    <property type="evidence" value="ECO:0007669"/>
    <property type="project" value="TreeGrafter"/>
</dbReference>
<sequence length="180" mass="21319">MEAIYAIDSKNGLAKNGVIPWKSKKDMSFFMNKTINNVVIMGKNTYFSIPKQHRPLKNRLNIVFTTNPHVYDIDETEKSNVIFTDNISIHEEILTNTSKYYNMYKFLNNDFKIFIIGGKTIYDHFIPLCDKIWVTRLKCDYDCDLFIDYDYSGQYKVEIQEEDDELEIIEYTRLSWNSAE</sequence>
<dbReference type="AlphaFoldDB" id="A0A6C0CTZ0"/>
<keyword evidence="3" id="KW-0554">One-carbon metabolism</keyword>
<comment type="pathway">
    <text evidence="1">Cofactor biosynthesis; tetrahydrofolate biosynthesis; 5,6,7,8-tetrahydrofolate from 7,8-dihydrofolate: step 1/1.</text>
</comment>
<evidence type="ECO:0000259" key="6">
    <source>
        <dbReference type="PROSITE" id="PS51330"/>
    </source>
</evidence>
<dbReference type="GO" id="GO:0004146">
    <property type="term" value="F:dihydrofolate reductase activity"/>
    <property type="evidence" value="ECO:0007669"/>
    <property type="project" value="UniProtKB-EC"/>
</dbReference>
<organism evidence="7">
    <name type="scientific">viral metagenome</name>
    <dbReference type="NCBI Taxonomy" id="1070528"/>
    <lineage>
        <taxon>unclassified sequences</taxon>
        <taxon>metagenomes</taxon>
        <taxon>organismal metagenomes</taxon>
    </lineage>
</organism>
<dbReference type="PRINTS" id="PR00070">
    <property type="entry name" value="DHFR"/>
</dbReference>
<dbReference type="PANTHER" id="PTHR48069">
    <property type="entry name" value="DIHYDROFOLATE REDUCTASE"/>
    <property type="match status" value="1"/>
</dbReference>
<dbReference type="EC" id="1.5.1.3" evidence="2"/>
<dbReference type="GO" id="GO:0005739">
    <property type="term" value="C:mitochondrion"/>
    <property type="evidence" value="ECO:0007669"/>
    <property type="project" value="TreeGrafter"/>
</dbReference>
<keyword evidence="5" id="KW-0560">Oxidoreductase</keyword>
<reference evidence="7" key="1">
    <citation type="journal article" date="2020" name="Nature">
        <title>Giant virus diversity and host interactions through global metagenomics.</title>
        <authorList>
            <person name="Schulz F."/>
            <person name="Roux S."/>
            <person name="Paez-Espino D."/>
            <person name="Jungbluth S."/>
            <person name="Walsh D.A."/>
            <person name="Denef V.J."/>
            <person name="McMahon K.D."/>
            <person name="Konstantinidis K.T."/>
            <person name="Eloe-Fadrosh E.A."/>
            <person name="Kyrpides N.C."/>
            <person name="Woyke T."/>
        </authorList>
    </citation>
    <scope>NUCLEOTIDE SEQUENCE</scope>
    <source>
        <strain evidence="7">GVMAG-M-3300022752-39</strain>
    </source>
</reference>
<evidence type="ECO:0000256" key="3">
    <source>
        <dbReference type="ARBA" id="ARBA00022563"/>
    </source>
</evidence>
<feature type="domain" description="DHFR" evidence="6">
    <location>
        <begin position="1"/>
        <end position="180"/>
    </location>
</feature>
<dbReference type="GO" id="GO:0046655">
    <property type="term" value="P:folic acid metabolic process"/>
    <property type="evidence" value="ECO:0007669"/>
    <property type="project" value="TreeGrafter"/>
</dbReference>
<dbReference type="SUPFAM" id="SSF53597">
    <property type="entry name" value="Dihydrofolate reductase-like"/>
    <property type="match status" value="1"/>
</dbReference>
<proteinExistence type="predicted"/>
<evidence type="ECO:0000256" key="5">
    <source>
        <dbReference type="ARBA" id="ARBA00023002"/>
    </source>
</evidence>
<dbReference type="Gene3D" id="3.40.430.10">
    <property type="entry name" value="Dihydrofolate Reductase, subunit A"/>
    <property type="match status" value="1"/>
</dbReference>
<evidence type="ECO:0000256" key="1">
    <source>
        <dbReference type="ARBA" id="ARBA00004903"/>
    </source>
</evidence>
<dbReference type="GO" id="GO:0050661">
    <property type="term" value="F:NADP binding"/>
    <property type="evidence" value="ECO:0007669"/>
    <property type="project" value="InterPro"/>
</dbReference>
<dbReference type="PROSITE" id="PS51330">
    <property type="entry name" value="DHFR_2"/>
    <property type="match status" value="1"/>
</dbReference>
<dbReference type="CDD" id="cd00209">
    <property type="entry name" value="DHFR"/>
    <property type="match status" value="1"/>
</dbReference>
<dbReference type="Pfam" id="PF00186">
    <property type="entry name" value="DHFR_1"/>
    <property type="match status" value="1"/>
</dbReference>
<dbReference type="GO" id="GO:0006730">
    <property type="term" value="P:one-carbon metabolic process"/>
    <property type="evidence" value="ECO:0007669"/>
    <property type="project" value="UniProtKB-KW"/>
</dbReference>
<evidence type="ECO:0000313" key="7">
    <source>
        <dbReference type="EMBL" id="QHT07871.1"/>
    </source>
</evidence>
<dbReference type="InterPro" id="IPR012259">
    <property type="entry name" value="DHFR"/>
</dbReference>
<evidence type="ECO:0000256" key="4">
    <source>
        <dbReference type="ARBA" id="ARBA00022857"/>
    </source>
</evidence>
<evidence type="ECO:0000256" key="2">
    <source>
        <dbReference type="ARBA" id="ARBA00012856"/>
    </source>
</evidence>
<protein>
    <recommendedName>
        <fullName evidence="2">dihydrofolate reductase</fullName>
        <ecNumber evidence="2">1.5.1.3</ecNumber>
    </recommendedName>
</protein>
<keyword evidence="4" id="KW-0521">NADP</keyword>
<dbReference type="InterPro" id="IPR024072">
    <property type="entry name" value="DHFR-like_dom_sf"/>
</dbReference>
<accession>A0A6C0CTZ0</accession>
<name>A0A6C0CTZ0_9ZZZZ</name>